<dbReference type="PANTHER" id="PTHR34819">
    <property type="entry name" value="LARGE CYSTEINE-RICH PERIPLASMIC PROTEIN OMCB"/>
    <property type="match status" value="1"/>
</dbReference>
<keyword evidence="5" id="KW-1185">Reference proteome</keyword>
<accession>A0A2U1ZV33</accession>
<dbReference type="SUPFAM" id="SSF53300">
    <property type="entry name" value="vWA-like"/>
    <property type="match status" value="1"/>
</dbReference>
<reference evidence="4 5" key="1">
    <citation type="submission" date="2018-03" db="EMBL/GenBank/DDBJ databases">
        <title>Genome assembly of novel Miniimonas species PCH200.</title>
        <authorList>
            <person name="Thakur V."/>
            <person name="Kumar V."/>
            <person name="Singh D."/>
        </authorList>
    </citation>
    <scope>NUCLEOTIDE SEQUENCE [LARGE SCALE GENOMIC DNA]</scope>
    <source>
        <strain evidence="4 5">PCH200</strain>
    </source>
</reference>
<keyword evidence="2" id="KW-0472">Membrane</keyword>
<dbReference type="PROSITE" id="PS50234">
    <property type="entry name" value="VWFA"/>
    <property type="match status" value="1"/>
</dbReference>
<name>A0A2U1ZV33_9MICO</name>
<dbReference type="Pfam" id="PF25549">
    <property type="entry name" value="DUF7927"/>
    <property type="match status" value="3"/>
</dbReference>
<feature type="compositionally biased region" description="Basic residues" evidence="1">
    <location>
        <begin position="1155"/>
        <end position="1170"/>
    </location>
</feature>
<dbReference type="CDD" id="cd00198">
    <property type="entry name" value="vWFA"/>
    <property type="match status" value="1"/>
</dbReference>
<evidence type="ECO:0000256" key="2">
    <source>
        <dbReference type="SAM" id="Phobius"/>
    </source>
</evidence>
<feature type="compositionally biased region" description="Acidic residues" evidence="1">
    <location>
        <begin position="145"/>
        <end position="156"/>
    </location>
</feature>
<dbReference type="AlphaFoldDB" id="A0A2U1ZV33"/>
<dbReference type="InterPro" id="IPR036465">
    <property type="entry name" value="vWFA_dom_sf"/>
</dbReference>
<evidence type="ECO:0000313" key="5">
    <source>
        <dbReference type="Proteomes" id="UP000245166"/>
    </source>
</evidence>
<keyword evidence="2" id="KW-0812">Transmembrane</keyword>
<dbReference type="Proteomes" id="UP000245166">
    <property type="component" value="Unassembled WGS sequence"/>
</dbReference>
<feature type="region of interest" description="Disordered" evidence="1">
    <location>
        <begin position="1137"/>
        <end position="1173"/>
    </location>
</feature>
<dbReference type="SMART" id="SM00327">
    <property type="entry name" value="VWA"/>
    <property type="match status" value="1"/>
</dbReference>
<evidence type="ECO:0000313" key="4">
    <source>
        <dbReference type="EMBL" id="PWD50846.1"/>
    </source>
</evidence>
<keyword evidence="2" id="KW-1133">Transmembrane helix</keyword>
<dbReference type="InterPro" id="IPR057687">
    <property type="entry name" value="DUF7927"/>
</dbReference>
<protein>
    <recommendedName>
        <fullName evidence="3">VWFA domain-containing protein</fullName>
    </recommendedName>
</protein>
<feature type="compositionally biased region" description="Low complexity" evidence="1">
    <location>
        <begin position="121"/>
        <end position="144"/>
    </location>
</feature>
<dbReference type="EMBL" id="PYHR01000002">
    <property type="protein sequence ID" value="PWD50846.1"/>
    <property type="molecule type" value="Genomic_DNA"/>
</dbReference>
<feature type="region of interest" description="Disordered" evidence="1">
    <location>
        <begin position="120"/>
        <end position="162"/>
    </location>
</feature>
<feature type="region of interest" description="Disordered" evidence="1">
    <location>
        <begin position="32"/>
        <end position="51"/>
    </location>
</feature>
<evidence type="ECO:0000256" key="1">
    <source>
        <dbReference type="SAM" id="MobiDB-lite"/>
    </source>
</evidence>
<comment type="caution">
    <text evidence="4">The sequence shown here is derived from an EMBL/GenBank/DDBJ whole genome shotgun (WGS) entry which is preliminary data.</text>
</comment>
<dbReference type="NCBIfam" id="TIGR01451">
    <property type="entry name" value="B_ant_repeat"/>
    <property type="match status" value="1"/>
</dbReference>
<feature type="domain" description="VWFA" evidence="3">
    <location>
        <begin position="389"/>
        <end position="580"/>
    </location>
</feature>
<dbReference type="InterPro" id="IPR051172">
    <property type="entry name" value="Chlamydia_OmcB"/>
</dbReference>
<dbReference type="InterPro" id="IPR047589">
    <property type="entry name" value="DUF11_rpt"/>
</dbReference>
<dbReference type="Gene3D" id="3.40.50.410">
    <property type="entry name" value="von Willebrand factor, type A domain"/>
    <property type="match status" value="1"/>
</dbReference>
<gene>
    <name evidence="4" type="ORF">C8046_09475</name>
</gene>
<dbReference type="InterPro" id="IPR002035">
    <property type="entry name" value="VWF_A"/>
</dbReference>
<evidence type="ECO:0000259" key="3">
    <source>
        <dbReference type="PROSITE" id="PS50234"/>
    </source>
</evidence>
<dbReference type="Pfam" id="PF00092">
    <property type="entry name" value="VWA"/>
    <property type="match status" value="1"/>
</dbReference>
<feature type="transmembrane region" description="Helical" evidence="2">
    <location>
        <begin position="92"/>
        <end position="111"/>
    </location>
</feature>
<sequence length="1224" mass="122831">MARGRRAARTFHTCGRGTVLTGTVTQSGRERTYVNDGSTQTRPDPCRTQGSGVTVTVRTDVGGGRRHQREVEKVQSSGLARGGARRGRPSRFVGAGAAALVAFLAISGLVVPSTAAPLIDSTTSESSSTAPTEGASAEAVPGETVTEETAPEEFAPEGDVTWERSAPALGGVERAGDDAGAVAPMAVPIPAANEAVISVRVGGDRLANGTVQGLAGVTLALWGPGGATTAPSATTASQGAAGARYNPAWTWTTCVSDAAGDCSFVVPIRPGAISATGVPQDTRFWVVQEGAGPPGWYSNPTARLGGFAATPEFSWGYRFRTDTLLRAGQTYLSTTAMPTGLTTEPDRGFMRNLEDSNAQGGQADNIGRSTGVWNQSRANPPASAQCGLDVAIVTDTSGSLGATGIAAAKAAMDDFVDAFRGTPSRMSVFSFSTVSPGGGASNHPALLPVATAAQAAAVKAQYAGWASGGGTNWDRGLAAAATSGNTYDVVVLLTDGNPTVFGPAPGSNASAFNSFQDIDAGIFSANQLKATGARVLAVGVGPAVTPATGVNLRAVSGTVEGSDYFRAADFDAAAEVLSALADSGCQGSLQVRKMIVPQGGTIAQATPAPAGWEFNAATSATGVSIAAPTSATTVTGGDGRVNFGLQFDNVTSGTVQVLETQQTGYQLVPVGTGAAARNAVCTDASTGAPVAVTDAGSAATPGFTVLGQRDVQVLCTIYNTTVSAPVPGFTLTKSSDPVSGTSVQGGDTITYTVTGTNTGTTALDPVTITDDLSGVLDNATLTGAPTSSVGAAPTVTGTTLTWNGSLAVGGAVTLTYTVTLDDDVAPGTIVNNVASGSATPPGLPPITPPPVETEHPVPGFELTKASDPVSGTSVTGGSTITYTVTGTNTGATVLDPVVITDDLAQVLNNATLTGTPTASAGAAPTVAGTTLTWNGTLPVGGSVVLTYTVTLDDDVAPGTIVNNVASGSATPPGLPPITPPPVETEHPVPGLSVTKSSDPVSGTQVLPGDSIDYTLTFTNTGATPVAVNHLDSLLGALDDGTVTTAPTASPAGALNVSAVEPVTGSFTIDGTLAIGQTVTVTYTVTVNGPTGPFGDGNLVNVLLEGDVPPTEPPGACEPALPGQVACTEHPIPGELIVQKGSTPPRGPQWPWARRSPTRSRSRTSAARRCRSTTPTTCSTCRTWARSPGSRPSSVATASVWLSLRSRAATSSPSRVTWLPALPPP</sequence>
<organism evidence="4 5">
    <name type="scientific">Serinibacter arcticus</name>
    <dbReference type="NCBI Taxonomy" id="1655435"/>
    <lineage>
        <taxon>Bacteria</taxon>
        <taxon>Bacillati</taxon>
        <taxon>Actinomycetota</taxon>
        <taxon>Actinomycetes</taxon>
        <taxon>Micrococcales</taxon>
        <taxon>Beutenbergiaceae</taxon>
        <taxon>Serinibacter</taxon>
    </lineage>
</organism>
<dbReference type="PANTHER" id="PTHR34819:SF3">
    <property type="entry name" value="CELL SURFACE PROTEIN"/>
    <property type="match status" value="1"/>
</dbReference>
<dbReference type="Gene3D" id="2.60.40.740">
    <property type="match status" value="1"/>
</dbReference>
<proteinExistence type="predicted"/>